<reference evidence="2" key="1">
    <citation type="submission" date="2021-06" db="EMBL/GenBank/DDBJ databases">
        <authorList>
            <person name="Kallberg Y."/>
            <person name="Tangrot J."/>
            <person name="Rosling A."/>
        </authorList>
    </citation>
    <scope>NUCLEOTIDE SEQUENCE</scope>
    <source>
        <strain evidence="2">87-6 pot B 2015</strain>
    </source>
</reference>
<evidence type="ECO:0000313" key="3">
    <source>
        <dbReference type="Proteomes" id="UP000789375"/>
    </source>
</evidence>
<comment type="caution">
    <text evidence="2">The sequence shown here is derived from an EMBL/GenBank/DDBJ whole genome shotgun (WGS) entry which is preliminary data.</text>
</comment>
<feature type="compositionally biased region" description="Polar residues" evidence="1">
    <location>
        <begin position="1"/>
        <end position="11"/>
    </location>
</feature>
<keyword evidence="3" id="KW-1185">Reference proteome</keyword>
<feature type="region of interest" description="Disordered" evidence="1">
    <location>
        <begin position="1"/>
        <end position="48"/>
    </location>
</feature>
<dbReference type="Proteomes" id="UP000789375">
    <property type="component" value="Unassembled WGS sequence"/>
</dbReference>
<gene>
    <name evidence="2" type="ORF">FMOSSE_LOCUS10848</name>
</gene>
<sequence>KKQAAKSQEPTQEIMEPEIEKPSIDEINISKKNKKSKCQDKTFKRKKI</sequence>
<organism evidence="2 3">
    <name type="scientific">Funneliformis mosseae</name>
    <name type="common">Endomycorrhizal fungus</name>
    <name type="synonym">Glomus mosseae</name>
    <dbReference type="NCBI Taxonomy" id="27381"/>
    <lineage>
        <taxon>Eukaryota</taxon>
        <taxon>Fungi</taxon>
        <taxon>Fungi incertae sedis</taxon>
        <taxon>Mucoromycota</taxon>
        <taxon>Glomeromycotina</taxon>
        <taxon>Glomeromycetes</taxon>
        <taxon>Glomerales</taxon>
        <taxon>Glomeraceae</taxon>
        <taxon>Funneliformis</taxon>
    </lineage>
</organism>
<dbReference type="EMBL" id="CAJVPP010003833">
    <property type="protein sequence ID" value="CAG8638232.1"/>
    <property type="molecule type" value="Genomic_DNA"/>
</dbReference>
<accession>A0A9N9DJN8</accession>
<feature type="non-terminal residue" evidence="2">
    <location>
        <position position="1"/>
    </location>
</feature>
<evidence type="ECO:0000313" key="2">
    <source>
        <dbReference type="EMBL" id="CAG8638232.1"/>
    </source>
</evidence>
<evidence type="ECO:0000256" key="1">
    <source>
        <dbReference type="SAM" id="MobiDB-lite"/>
    </source>
</evidence>
<protein>
    <submittedName>
        <fullName evidence="2">13219_t:CDS:1</fullName>
    </submittedName>
</protein>
<proteinExistence type="predicted"/>
<dbReference type="AlphaFoldDB" id="A0A9N9DJN8"/>
<name>A0A9N9DJN8_FUNMO</name>